<dbReference type="EMBL" id="FQVN01000001">
    <property type="protein sequence ID" value="SHE69520.1"/>
    <property type="molecule type" value="Genomic_DNA"/>
</dbReference>
<feature type="active site" description="Proton acceptor" evidence="6">
    <location>
        <position position="287"/>
    </location>
</feature>
<sequence>MAGHLGDFQLEIYLRGLAGERPELPVTYDELEVAARGAMTAEAFAYVAGGAGSERTLRANRAAFDRWRLVPRMLRSVTDRELSTEVLGTPMAAPVLLAPVGTASVIHPDAERAQARAAADLGLASVLSTAASTSMEEVAAAAPEANRWFQLYWPNDPELAESLVRRAERAGYRAIVVTVDTWTMAWRPRDLALGHLPFLHGHGLANYFSDPVFRSRLAAPPESGPEARRAAILAFTGLFGNPSLSWSDLATLRSWTTLPVLVKGVCHPDDARAALDAGADGVVVSNHGGRQVDGARAALDCLVDVADAVAARGPVLFDSGIRSGADVLVALALGADAVLVGRLWAFGLALAGHRGVVHAMRALLAELDLTMALAGYRSPADLDRRALAFER</sequence>
<feature type="binding site" evidence="7">
    <location>
        <position position="187"/>
    </location>
    <ligand>
        <name>glyoxylate</name>
        <dbReference type="ChEBI" id="CHEBI:36655"/>
    </ligand>
</feature>
<name>A0A1M4VKW5_STRHI</name>
<evidence type="ECO:0000256" key="6">
    <source>
        <dbReference type="PIRSR" id="PIRSR000138-1"/>
    </source>
</evidence>
<evidence type="ECO:0000256" key="1">
    <source>
        <dbReference type="ARBA" id="ARBA00001917"/>
    </source>
</evidence>
<reference evidence="9 10" key="1">
    <citation type="submission" date="2016-11" db="EMBL/GenBank/DDBJ databases">
        <authorList>
            <person name="Jaros S."/>
            <person name="Januszkiewicz K."/>
            <person name="Wedrychowicz H."/>
        </authorList>
    </citation>
    <scope>NUCLEOTIDE SEQUENCE [LARGE SCALE GENOMIC DNA]</scope>
    <source>
        <strain evidence="9 10">DSM 44523</strain>
    </source>
</reference>
<evidence type="ECO:0000256" key="4">
    <source>
        <dbReference type="ARBA" id="ARBA00023002"/>
    </source>
</evidence>
<dbReference type="OrthoDB" id="9770452at2"/>
<feature type="binding site" evidence="7">
    <location>
        <position position="152"/>
    </location>
    <ligand>
        <name>glyoxylate</name>
        <dbReference type="ChEBI" id="CHEBI:36655"/>
    </ligand>
</feature>
<dbReference type="Gene3D" id="3.20.20.70">
    <property type="entry name" value="Aldolase class I"/>
    <property type="match status" value="1"/>
</dbReference>
<dbReference type="PANTHER" id="PTHR10578:SF143">
    <property type="entry name" value="FMN-DEPENDENT ALPHA-HYDROXY ACID DEHYDROGENASE PB1A11.03"/>
    <property type="match status" value="1"/>
</dbReference>
<dbReference type="RefSeq" id="WP_073479893.1">
    <property type="nucleotide sequence ID" value="NZ_FQVN01000001.1"/>
</dbReference>
<keyword evidence="10" id="KW-1185">Reference proteome</keyword>
<dbReference type="InterPro" id="IPR000262">
    <property type="entry name" value="FMN-dep_DH"/>
</dbReference>
<dbReference type="Pfam" id="PF01070">
    <property type="entry name" value="FMN_dh"/>
    <property type="match status" value="1"/>
</dbReference>
<dbReference type="PANTHER" id="PTHR10578">
    <property type="entry name" value="S -2-HYDROXY-ACID OXIDASE-RELATED"/>
    <property type="match status" value="1"/>
</dbReference>
<feature type="binding site" evidence="7">
    <location>
        <position position="263"/>
    </location>
    <ligand>
        <name>glyoxylate</name>
        <dbReference type="ChEBI" id="CHEBI:36655"/>
    </ligand>
</feature>
<proteinExistence type="inferred from homology"/>
<feature type="binding site" evidence="7">
    <location>
        <position position="287"/>
    </location>
    <ligand>
        <name>glyoxylate</name>
        <dbReference type="ChEBI" id="CHEBI:36655"/>
    </ligand>
</feature>
<evidence type="ECO:0000313" key="10">
    <source>
        <dbReference type="Proteomes" id="UP000184501"/>
    </source>
</evidence>
<organism evidence="9 10">
    <name type="scientific">Streptoalloteichus hindustanus</name>
    <dbReference type="NCBI Taxonomy" id="2017"/>
    <lineage>
        <taxon>Bacteria</taxon>
        <taxon>Bacillati</taxon>
        <taxon>Actinomycetota</taxon>
        <taxon>Actinomycetes</taxon>
        <taxon>Pseudonocardiales</taxon>
        <taxon>Pseudonocardiaceae</taxon>
        <taxon>Streptoalloteichus</taxon>
    </lineage>
</organism>
<dbReference type="GO" id="GO:0016853">
    <property type="term" value="F:isomerase activity"/>
    <property type="evidence" value="ECO:0007669"/>
    <property type="project" value="UniProtKB-KW"/>
</dbReference>
<dbReference type="AlphaFoldDB" id="A0A1M4VKW5"/>
<dbReference type="SUPFAM" id="SSF51395">
    <property type="entry name" value="FMN-linked oxidoreductases"/>
    <property type="match status" value="1"/>
</dbReference>
<feature type="binding site" evidence="7">
    <location>
        <begin position="318"/>
        <end position="322"/>
    </location>
    <ligand>
        <name>FMN</name>
        <dbReference type="ChEBI" id="CHEBI:58210"/>
    </ligand>
</feature>
<feature type="binding site" evidence="7">
    <location>
        <position position="150"/>
    </location>
    <ligand>
        <name>FMN</name>
        <dbReference type="ChEBI" id="CHEBI:58210"/>
    </ligand>
</feature>
<evidence type="ECO:0000256" key="2">
    <source>
        <dbReference type="ARBA" id="ARBA00022630"/>
    </source>
</evidence>
<dbReference type="Proteomes" id="UP000184501">
    <property type="component" value="Unassembled WGS sequence"/>
</dbReference>
<dbReference type="InterPro" id="IPR008259">
    <property type="entry name" value="FMN_hydac_DH_AS"/>
</dbReference>
<feature type="domain" description="FMN hydroxy acid dehydrogenase" evidence="8">
    <location>
        <begin position="20"/>
        <end position="391"/>
    </location>
</feature>
<protein>
    <submittedName>
        <fullName evidence="9">FMN-dependent dehydrogenase, includes L-lactate dehydrogenase and type II isopentenyl diphosphate isomerase</fullName>
    </submittedName>
</protein>
<feature type="binding site" evidence="7">
    <location>
        <position position="128"/>
    </location>
    <ligand>
        <name>FMN</name>
        <dbReference type="ChEBI" id="CHEBI:58210"/>
    </ligand>
</feature>
<dbReference type="PIRSF" id="PIRSF000138">
    <property type="entry name" value="Al-hdrx_acd_dh"/>
    <property type="match status" value="1"/>
</dbReference>
<dbReference type="STRING" id="2017.SAMN05444320_101801"/>
<feature type="binding site" evidence="7">
    <location>
        <position position="290"/>
    </location>
    <ligand>
        <name>glyoxylate</name>
        <dbReference type="ChEBI" id="CHEBI:36655"/>
    </ligand>
</feature>
<accession>A0A1M4VKW5</accession>
<feature type="binding site" evidence="7">
    <location>
        <begin position="99"/>
        <end position="101"/>
    </location>
    <ligand>
        <name>FMN</name>
        <dbReference type="ChEBI" id="CHEBI:58210"/>
    </ligand>
</feature>
<evidence type="ECO:0000256" key="5">
    <source>
        <dbReference type="ARBA" id="ARBA00024042"/>
    </source>
</evidence>
<dbReference type="GO" id="GO:0010181">
    <property type="term" value="F:FMN binding"/>
    <property type="evidence" value="ECO:0007669"/>
    <property type="project" value="InterPro"/>
</dbReference>
<comment type="similarity">
    <text evidence="5">Belongs to the FMN-dependent alpha-hydroxy acid dehydrogenase family.</text>
</comment>
<feature type="binding site" evidence="7">
    <location>
        <position position="285"/>
    </location>
    <ligand>
        <name>FMN</name>
        <dbReference type="ChEBI" id="CHEBI:58210"/>
    </ligand>
</feature>
<dbReference type="InterPro" id="IPR012133">
    <property type="entry name" value="Alpha-hydoxy_acid_DH_FMN"/>
</dbReference>
<evidence type="ECO:0000313" key="9">
    <source>
        <dbReference type="EMBL" id="SHE69520.1"/>
    </source>
</evidence>
<feature type="binding site" evidence="7">
    <location>
        <position position="46"/>
    </location>
    <ligand>
        <name>glyoxylate</name>
        <dbReference type="ChEBI" id="CHEBI:36655"/>
    </ligand>
</feature>
<keyword evidence="2 7" id="KW-0285">Flavoprotein</keyword>
<feature type="binding site" evidence="7">
    <location>
        <begin position="341"/>
        <end position="342"/>
    </location>
    <ligand>
        <name>FMN</name>
        <dbReference type="ChEBI" id="CHEBI:58210"/>
    </ligand>
</feature>
<dbReference type="PROSITE" id="PS51349">
    <property type="entry name" value="FMN_HYDROXY_ACID_DH_2"/>
    <property type="match status" value="1"/>
</dbReference>
<keyword evidence="3 7" id="KW-0288">FMN</keyword>
<dbReference type="FunFam" id="3.20.20.70:FF:000029">
    <property type="entry name" value="L-lactate dehydrogenase"/>
    <property type="match status" value="1"/>
</dbReference>
<keyword evidence="4" id="KW-0560">Oxidoreductase</keyword>
<keyword evidence="9" id="KW-0413">Isomerase</keyword>
<dbReference type="InterPro" id="IPR013785">
    <property type="entry name" value="Aldolase_TIM"/>
</dbReference>
<comment type="cofactor">
    <cofactor evidence="1">
        <name>FMN</name>
        <dbReference type="ChEBI" id="CHEBI:58210"/>
    </cofactor>
</comment>
<gene>
    <name evidence="9" type="ORF">SAMN05444320_101801</name>
</gene>
<dbReference type="InterPro" id="IPR037396">
    <property type="entry name" value="FMN_HAD"/>
</dbReference>
<evidence type="ECO:0000256" key="3">
    <source>
        <dbReference type="ARBA" id="ARBA00022643"/>
    </source>
</evidence>
<dbReference type="PROSITE" id="PS00557">
    <property type="entry name" value="FMN_HYDROXY_ACID_DH_1"/>
    <property type="match status" value="1"/>
</dbReference>
<feature type="binding site" evidence="7">
    <location>
        <position position="178"/>
    </location>
    <ligand>
        <name>FMN</name>
        <dbReference type="ChEBI" id="CHEBI:58210"/>
    </ligand>
</feature>
<evidence type="ECO:0000256" key="7">
    <source>
        <dbReference type="PIRSR" id="PIRSR000138-2"/>
    </source>
</evidence>
<evidence type="ECO:0000259" key="8">
    <source>
        <dbReference type="PROSITE" id="PS51349"/>
    </source>
</evidence>
<dbReference type="GO" id="GO:0016614">
    <property type="term" value="F:oxidoreductase activity, acting on CH-OH group of donors"/>
    <property type="evidence" value="ECO:0007669"/>
    <property type="project" value="UniProtKB-ARBA"/>
</dbReference>